<reference evidence="1" key="1">
    <citation type="journal article" date="2023" name="Insect Mol. Biol.">
        <title>Genome sequencing provides insights into the evolution of gene families encoding plant cell wall-degrading enzymes in longhorned beetles.</title>
        <authorList>
            <person name="Shin N.R."/>
            <person name="Okamura Y."/>
            <person name="Kirsch R."/>
            <person name="Pauchet Y."/>
        </authorList>
    </citation>
    <scope>NUCLEOTIDE SEQUENCE</scope>
    <source>
        <strain evidence="1">RBIC_L_NR</strain>
    </source>
</reference>
<sequence>MKNTGGDMDYALVRFSDGIYHIASKKEVKNKVGTQASVYWKGHRSFYLAEILEESQNRESLINIKKSMKEVSSFFTYKKTYIENEYLFDSNFIITLCIDA</sequence>
<gene>
    <name evidence="1" type="ORF">NQ314_010281</name>
</gene>
<organism evidence="1 2">
    <name type="scientific">Rhamnusium bicolor</name>
    <dbReference type="NCBI Taxonomy" id="1586634"/>
    <lineage>
        <taxon>Eukaryota</taxon>
        <taxon>Metazoa</taxon>
        <taxon>Ecdysozoa</taxon>
        <taxon>Arthropoda</taxon>
        <taxon>Hexapoda</taxon>
        <taxon>Insecta</taxon>
        <taxon>Pterygota</taxon>
        <taxon>Neoptera</taxon>
        <taxon>Endopterygota</taxon>
        <taxon>Coleoptera</taxon>
        <taxon>Polyphaga</taxon>
        <taxon>Cucujiformia</taxon>
        <taxon>Chrysomeloidea</taxon>
        <taxon>Cerambycidae</taxon>
        <taxon>Lepturinae</taxon>
        <taxon>Rhagiini</taxon>
        <taxon>Rhamnusium</taxon>
    </lineage>
</organism>
<accession>A0AAV8XU36</accession>
<dbReference type="AlphaFoldDB" id="A0AAV8XU36"/>
<proteinExistence type="predicted"/>
<dbReference type="Proteomes" id="UP001162156">
    <property type="component" value="Unassembled WGS sequence"/>
</dbReference>
<name>A0AAV8XU36_9CUCU</name>
<keyword evidence="2" id="KW-1185">Reference proteome</keyword>
<comment type="caution">
    <text evidence="1">The sequence shown here is derived from an EMBL/GenBank/DDBJ whole genome shotgun (WGS) entry which is preliminary data.</text>
</comment>
<protein>
    <submittedName>
        <fullName evidence="1">Uncharacterized protein</fullName>
    </submittedName>
</protein>
<evidence type="ECO:0000313" key="1">
    <source>
        <dbReference type="EMBL" id="KAJ8941763.1"/>
    </source>
</evidence>
<evidence type="ECO:0000313" key="2">
    <source>
        <dbReference type="Proteomes" id="UP001162156"/>
    </source>
</evidence>
<dbReference type="EMBL" id="JANEYF010002833">
    <property type="protein sequence ID" value="KAJ8941763.1"/>
    <property type="molecule type" value="Genomic_DNA"/>
</dbReference>